<dbReference type="Gene3D" id="3.80.10.10">
    <property type="entry name" value="Ribonuclease Inhibitor"/>
    <property type="match status" value="2"/>
</dbReference>
<dbReference type="PANTHER" id="PTHR48051:SF46">
    <property type="entry name" value="LEUCINE RICH REPEAT-CONTAINING DOMAIN PROTEIN"/>
    <property type="match status" value="1"/>
</dbReference>
<keyword evidence="2" id="KW-0677">Repeat</keyword>
<name>A0A399D8D1_9BACT</name>
<dbReference type="Proteomes" id="UP000266441">
    <property type="component" value="Unassembled WGS sequence"/>
</dbReference>
<dbReference type="InterPro" id="IPR001611">
    <property type="entry name" value="Leu-rich_rpt"/>
</dbReference>
<accession>A0A399D8D1</accession>
<organism evidence="4 5">
    <name type="scientific">Mariniphaga sediminis</name>
    <dbReference type="NCBI Taxonomy" id="1628158"/>
    <lineage>
        <taxon>Bacteria</taxon>
        <taxon>Pseudomonadati</taxon>
        <taxon>Bacteroidota</taxon>
        <taxon>Bacteroidia</taxon>
        <taxon>Marinilabiliales</taxon>
        <taxon>Prolixibacteraceae</taxon>
        <taxon>Mariniphaga</taxon>
    </lineage>
</organism>
<dbReference type="RefSeq" id="WP_119348303.1">
    <property type="nucleotide sequence ID" value="NZ_QWET01000001.1"/>
</dbReference>
<dbReference type="SUPFAM" id="SSF52047">
    <property type="entry name" value="RNI-like"/>
    <property type="match status" value="1"/>
</dbReference>
<keyword evidence="5" id="KW-1185">Reference proteome</keyword>
<evidence type="ECO:0000313" key="5">
    <source>
        <dbReference type="Proteomes" id="UP000266441"/>
    </source>
</evidence>
<dbReference type="InterPro" id="IPR003591">
    <property type="entry name" value="Leu-rich_rpt_typical-subtyp"/>
</dbReference>
<comment type="caution">
    <text evidence="4">The sequence shown here is derived from an EMBL/GenBank/DDBJ whole genome shotgun (WGS) entry which is preliminary data.</text>
</comment>
<proteinExistence type="predicted"/>
<dbReference type="SMART" id="SM00369">
    <property type="entry name" value="LRR_TYP"/>
    <property type="match status" value="3"/>
</dbReference>
<dbReference type="GO" id="GO:0005737">
    <property type="term" value="C:cytoplasm"/>
    <property type="evidence" value="ECO:0007669"/>
    <property type="project" value="TreeGrafter"/>
</dbReference>
<dbReference type="PANTHER" id="PTHR48051">
    <property type="match status" value="1"/>
</dbReference>
<dbReference type="InterPro" id="IPR032675">
    <property type="entry name" value="LRR_dom_sf"/>
</dbReference>
<dbReference type="PROSITE" id="PS51450">
    <property type="entry name" value="LRR"/>
    <property type="match status" value="2"/>
</dbReference>
<dbReference type="InterPro" id="IPR050216">
    <property type="entry name" value="LRR_domain-containing"/>
</dbReference>
<evidence type="ECO:0000313" key="4">
    <source>
        <dbReference type="EMBL" id="RIH67278.1"/>
    </source>
</evidence>
<dbReference type="OrthoDB" id="1254385at2"/>
<dbReference type="AlphaFoldDB" id="A0A399D8D1"/>
<gene>
    <name evidence="4" type="ORF">D1164_02325</name>
</gene>
<sequence>MFKNWHIKEKTRIAYLIILFAISGCNRPLPDSKLIDQNQYLDIHDALEKPTDVYMLTINNSDQRLDLNELLPLKKLQRLDISCKINMDTFPGQLTSFQNLQWIKIRNNDIHVIDYRIQQFKYLEVLELQNNEIKEFPIWLCSKDNKYFKIDLSNNKIIGISRNISNLKTLDQLNLANNQIENLPLEIGELKDLTTLDLTNNKITELPYTISNLYPNLERLFIGGNNISEEHLAWLKKHLPYTDIDANIYDK</sequence>
<dbReference type="Pfam" id="PF23598">
    <property type="entry name" value="LRR_14"/>
    <property type="match status" value="1"/>
</dbReference>
<dbReference type="PROSITE" id="PS51257">
    <property type="entry name" value="PROKAR_LIPOPROTEIN"/>
    <property type="match status" value="1"/>
</dbReference>
<dbReference type="InterPro" id="IPR055414">
    <property type="entry name" value="LRR_R13L4/SHOC2-like"/>
</dbReference>
<reference evidence="4 5" key="1">
    <citation type="journal article" date="2015" name="Int. J. Syst. Evol. Microbiol.">
        <title>Mariniphaga sediminis sp. nov., isolated from coastal sediment.</title>
        <authorList>
            <person name="Wang F.Q."/>
            <person name="Shen Q.Y."/>
            <person name="Chen G.J."/>
            <person name="Du Z.J."/>
        </authorList>
    </citation>
    <scope>NUCLEOTIDE SEQUENCE [LARGE SCALE GENOMIC DNA]</scope>
    <source>
        <strain evidence="4 5">SY21</strain>
    </source>
</reference>
<keyword evidence="1" id="KW-0433">Leucine-rich repeat</keyword>
<dbReference type="EMBL" id="QWET01000001">
    <property type="protein sequence ID" value="RIH67278.1"/>
    <property type="molecule type" value="Genomic_DNA"/>
</dbReference>
<protein>
    <submittedName>
        <fullName evidence="4">Leucine-rich repeat domain-containing protein</fullName>
    </submittedName>
</protein>
<feature type="domain" description="Disease resistance R13L4/SHOC-2-like LRR" evidence="3">
    <location>
        <begin position="162"/>
        <end position="224"/>
    </location>
</feature>
<evidence type="ECO:0000256" key="2">
    <source>
        <dbReference type="ARBA" id="ARBA00022737"/>
    </source>
</evidence>
<evidence type="ECO:0000256" key="1">
    <source>
        <dbReference type="ARBA" id="ARBA00022614"/>
    </source>
</evidence>
<evidence type="ECO:0000259" key="3">
    <source>
        <dbReference type="Pfam" id="PF23598"/>
    </source>
</evidence>